<feature type="region of interest" description="Disordered" evidence="10">
    <location>
        <begin position="75"/>
        <end position="122"/>
    </location>
</feature>
<keyword evidence="5" id="KW-0997">Cell inner membrane</keyword>
<dbReference type="AlphaFoldDB" id="A0A3B0ZZU7"/>
<sequence>MATLRATRPRVTSTDRLSLTVVLALILHGLIILGVSFSGEDRIKPPEKLPGLEVTLVQSRADEEPEDADFLAQANQEGGGNSEERVRPSTPVAPIVPTGETGEVREFVPQTQMPSAPEQQRRELLTADVSERSLSAGINTPQMQERPLNTAQLMSRSKEIARLSAEIDQNRQMFSHRPKKKYISSRTKEYRFASYEEAWRAKVERIGNLNFPDEAKRAKLSGNLRLAVTINADGSVQDIQIRKPSGHKVLDDAAVRIVRLAAPYARFPEDIRKDYDQLVITRTWQFDAGNYLSTR</sequence>
<dbReference type="InterPro" id="IPR037682">
    <property type="entry name" value="TonB_C"/>
</dbReference>
<keyword evidence="7" id="KW-0653">Protein transport</keyword>
<keyword evidence="8 11" id="KW-1133">Transmembrane helix</keyword>
<evidence type="ECO:0000259" key="12">
    <source>
        <dbReference type="PROSITE" id="PS52015"/>
    </source>
</evidence>
<comment type="subcellular location">
    <subcellularLocation>
        <location evidence="1">Cell inner membrane</location>
        <topology evidence="1">Single-pass membrane protein</topology>
        <orientation evidence="1">Periplasmic side</orientation>
    </subcellularLocation>
</comment>
<dbReference type="SUPFAM" id="SSF74653">
    <property type="entry name" value="TolA/TonB C-terminal domain"/>
    <property type="match status" value="1"/>
</dbReference>
<evidence type="ECO:0000256" key="11">
    <source>
        <dbReference type="SAM" id="Phobius"/>
    </source>
</evidence>
<protein>
    <submittedName>
        <fullName evidence="13">Ferric siderophore transport system, periplasmic binding protein TonB</fullName>
    </submittedName>
</protein>
<accession>A0A3B0ZZU7</accession>
<keyword evidence="6 11" id="KW-0812">Transmembrane</keyword>
<organism evidence="13">
    <name type="scientific">hydrothermal vent metagenome</name>
    <dbReference type="NCBI Taxonomy" id="652676"/>
    <lineage>
        <taxon>unclassified sequences</taxon>
        <taxon>metagenomes</taxon>
        <taxon>ecological metagenomes</taxon>
    </lineage>
</organism>
<comment type="similarity">
    <text evidence="2">Belongs to the TonB family.</text>
</comment>
<feature type="compositionally biased region" description="Polar residues" evidence="10">
    <location>
        <begin position="109"/>
        <end position="118"/>
    </location>
</feature>
<evidence type="ECO:0000256" key="9">
    <source>
        <dbReference type="ARBA" id="ARBA00023136"/>
    </source>
</evidence>
<name>A0A3B0ZZU7_9ZZZZ</name>
<keyword evidence="9 11" id="KW-0472">Membrane</keyword>
<gene>
    <name evidence="13" type="ORF">MNBD_GAMMA20-2060</name>
</gene>
<evidence type="ECO:0000256" key="1">
    <source>
        <dbReference type="ARBA" id="ARBA00004383"/>
    </source>
</evidence>
<dbReference type="Pfam" id="PF03544">
    <property type="entry name" value="TonB_C"/>
    <property type="match status" value="1"/>
</dbReference>
<evidence type="ECO:0000256" key="3">
    <source>
        <dbReference type="ARBA" id="ARBA00022448"/>
    </source>
</evidence>
<evidence type="ECO:0000256" key="4">
    <source>
        <dbReference type="ARBA" id="ARBA00022475"/>
    </source>
</evidence>
<evidence type="ECO:0000256" key="8">
    <source>
        <dbReference type="ARBA" id="ARBA00022989"/>
    </source>
</evidence>
<evidence type="ECO:0000256" key="5">
    <source>
        <dbReference type="ARBA" id="ARBA00022519"/>
    </source>
</evidence>
<dbReference type="GO" id="GO:0098797">
    <property type="term" value="C:plasma membrane protein complex"/>
    <property type="evidence" value="ECO:0007669"/>
    <property type="project" value="TreeGrafter"/>
</dbReference>
<dbReference type="InterPro" id="IPR006260">
    <property type="entry name" value="TonB/TolA_C"/>
</dbReference>
<proteinExistence type="inferred from homology"/>
<dbReference type="InterPro" id="IPR051045">
    <property type="entry name" value="TonB-dependent_transducer"/>
</dbReference>
<feature type="domain" description="TonB C-terminal" evidence="12">
    <location>
        <begin position="196"/>
        <end position="293"/>
    </location>
</feature>
<dbReference type="PANTHER" id="PTHR33446">
    <property type="entry name" value="PROTEIN TONB-RELATED"/>
    <property type="match status" value="1"/>
</dbReference>
<evidence type="ECO:0000256" key="10">
    <source>
        <dbReference type="SAM" id="MobiDB-lite"/>
    </source>
</evidence>
<keyword evidence="4" id="KW-1003">Cell membrane</keyword>
<dbReference type="PROSITE" id="PS52015">
    <property type="entry name" value="TONB_CTD"/>
    <property type="match status" value="1"/>
</dbReference>
<keyword evidence="3" id="KW-0813">Transport</keyword>
<reference evidence="13" key="1">
    <citation type="submission" date="2018-06" db="EMBL/GenBank/DDBJ databases">
        <authorList>
            <person name="Zhirakovskaya E."/>
        </authorList>
    </citation>
    <scope>NUCLEOTIDE SEQUENCE</scope>
</reference>
<dbReference type="NCBIfam" id="TIGR01352">
    <property type="entry name" value="tonB_Cterm"/>
    <property type="match status" value="1"/>
</dbReference>
<dbReference type="PANTHER" id="PTHR33446:SF11">
    <property type="entry name" value="TONB3"/>
    <property type="match status" value="1"/>
</dbReference>
<dbReference type="GO" id="GO:0031992">
    <property type="term" value="F:energy transducer activity"/>
    <property type="evidence" value="ECO:0007669"/>
    <property type="project" value="TreeGrafter"/>
</dbReference>
<dbReference type="GO" id="GO:0055085">
    <property type="term" value="P:transmembrane transport"/>
    <property type="evidence" value="ECO:0007669"/>
    <property type="project" value="InterPro"/>
</dbReference>
<evidence type="ECO:0000313" key="13">
    <source>
        <dbReference type="EMBL" id="VAW97311.1"/>
    </source>
</evidence>
<evidence type="ECO:0000256" key="6">
    <source>
        <dbReference type="ARBA" id="ARBA00022692"/>
    </source>
</evidence>
<evidence type="ECO:0000256" key="2">
    <source>
        <dbReference type="ARBA" id="ARBA00006555"/>
    </source>
</evidence>
<feature type="transmembrane region" description="Helical" evidence="11">
    <location>
        <begin position="17"/>
        <end position="38"/>
    </location>
</feature>
<dbReference type="GO" id="GO:0015031">
    <property type="term" value="P:protein transport"/>
    <property type="evidence" value="ECO:0007669"/>
    <property type="project" value="UniProtKB-KW"/>
</dbReference>
<dbReference type="EMBL" id="UOFU01000116">
    <property type="protein sequence ID" value="VAW97311.1"/>
    <property type="molecule type" value="Genomic_DNA"/>
</dbReference>
<dbReference type="Gene3D" id="3.30.1150.10">
    <property type="match status" value="1"/>
</dbReference>
<evidence type="ECO:0000256" key="7">
    <source>
        <dbReference type="ARBA" id="ARBA00022927"/>
    </source>
</evidence>